<keyword evidence="3" id="KW-0328">Glycosyltransferase</keyword>
<dbReference type="PANTHER" id="PTHR43179:SF12">
    <property type="entry name" value="GALACTOFURANOSYLTRANSFERASE GLFT2"/>
    <property type="match status" value="1"/>
</dbReference>
<comment type="similarity">
    <text evidence="2">Belongs to the glycosyltransferase 2 family.</text>
</comment>
<reference evidence="6 7" key="1">
    <citation type="submission" date="2023-07" db="EMBL/GenBank/DDBJ databases">
        <title>Sorghum-associated microbial communities from plants grown in Nebraska, USA.</title>
        <authorList>
            <person name="Schachtman D."/>
        </authorList>
    </citation>
    <scope>NUCLEOTIDE SEQUENCE [LARGE SCALE GENOMIC DNA]</scope>
    <source>
        <strain evidence="6 7">CC523</strain>
    </source>
</reference>
<dbReference type="InterPro" id="IPR029044">
    <property type="entry name" value="Nucleotide-diphossugar_trans"/>
</dbReference>
<name>A0ABT9TJF8_PAENI</name>
<dbReference type="RefSeq" id="WP_306876640.1">
    <property type="nucleotide sequence ID" value="NZ_JAUSSW010000001.1"/>
</dbReference>
<evidence type="ECO:0000313" key="6">
    <source>
        <dbReference type="EMBL" id="MDQ0100647.1"/>
    </source>
</evidence>
<dbReference type="InterPro" id="IPR001173">
    <property type="entry name" value="Glyco_trans_2-like"/>
</dbReference>
<evidence type="ECO:0000256" key="3">
    <source>
        <dbReference type="ARBA" id="ARBA00022676"/>
    </source>
</evidence>
<comment type="caution">
    <text evidence="6">The sequence shown here is derived from an EMBL/GenBank/DDBJ whole genome shotgun (WGS) entry which is preliminary data.</text>
</comment>
<evidence type="ECO:0000259" key="5">
    <source>
        <dbReference type="Pfam" id="PF00535"/>
    </source>
</evidence>
<keyword evidence="4" id="KW-0808">Transferase</keyword>
<evidence type="ECO:0000256" key="1">
    <source>
        <dbReference type="ARBA" id="ARBA00004776"/>
    </source>
</evidence>
<protein>
    <submittedName>
        <fullName evidence="6">GT2 family glycosyltransferase</fullName>
    </submittedName>
</protein>
<evidence type="ECO:0000313" key="7">
    <source>
        <dbReference type="Proteomes" id="UP001244563"/>
    </source>
</evidence>
<comment type="pathway">
    <text evidence="1">Cell wall biogenesis; cell wall polysaccharide biosynthesis.</text>
</comment>
<sequence length="283" mass="31510">MNKLFRIAVIMAVHNRREMTLACIRQVTESSIEVSPSDIYVVDDGCTDGTSTAIASEFPEVTLLQGDGSLYWGQAMAMAEREALEGEPDFILWVNDDIVLETDAIGRLIAASSAENPRAIAVGALKDPINGMTTYSGYTRRESKLGFLRLNRIDPTNEIQRDLDAFNGNLVLVPAEHYSRLKGIDDRFTHHYGDFDFGLRAKLLGIPSVLVAGHVGQTSRNSDAGTFRDSQLNRTKRYKNLFGPKGFPLADRQAFYRRHGGIFWPVQSLGFYGYWLGRIVVGI</sequence>
<accession>A0ABT9TJF8</accession>
<gene>
    <name evidence="6" type="ORF">J2T10_000266</name>
</gene>
<evidence type="ECO:0000256" key="4">
    <source>
        <dbReference type="ARBA" id="ARBA00022679"/>
    </source>
</evidence>
<evidence type="ECO:0000256" key="2">
    <source>
        <dbReference type="ARBA" id="ARBA00006739"/>
    </source>
</evidence>
<dbReference type="SUPFAM" id="SSF53448">
    <property type="entry name" value="Nucleotide-diphospho-sugar transferases"/>
    <property type="match status" value="1"/>
</dbReference>
<keyword evidence="7" id="KW-1185">Reference proteome</keyword>
<proteinExistence type="inferred from homology"/>
<dbReference type="Gene3D" id="3.90.550.10">
    <property type="entry name" value="Spore Coat Polysaccharide Biosynthesis Protein SpsA, Chain A"/>
    <property type="match status" value="1"/>
</dbReference>
<dbReference type="PANTHER" id="PTHR43179">
    <property type="entry name" value="RHAMNOSYLTRANSFERASE WBBL"/>
    <property type="match status" value="1"/>
</dbReference>
<dbReference type="Proteomes" id="UP001244563">
    <property type="component" value="Unassembled WGS sequence"/>
</dbReference>
<feature type="domain" description="Glycosyltransferase 2-like" evidence="5">
    <location>
        <begin position="9"/>
        <end position="155"/>
    </location>
</feature>
<dbReference type="Pfam" id="PF00535">
    <property type="entry name" value="Glycos_transf_2"/>
    <property type="match status" value="1"/>
</dbReference>
<organism evidence="6 7">
    <name type="scientific">Paenarthrobacter nicotinovorans</name>
    <name type="common">Arthrobacter nicotinovorans</name>
    <dbReference type="NCBI Taxonomy" id="29320"/>
    <lineage>
        <taxon>Bacteria</taxon>
        <taxon>Bacillati</taxon>
        <taxon>Actinomycetota</taxon>
        <taxon>Actinomycetes</taxon>
        <taxon>Micrococcales</taxon>
        <taxon>Micrococcaceae</taxon>
        <taxon>Paenarthrobacter</taxon>
    </lineage>
</organism>
<dbReference type="EMBL" id="JAUSSW010000001">
    <property type="protein sequence ID" value="MDQ0100647.1"/>
    <property type="molecule type" value="Genomic_DNA"/>
</dbReference>